<proteinExistence type="predicted"/>
<dbReference type="AlphaFoldDB" id="A0A9E7HXB2"/>
<evidence type="ECO:0000256" key="1">
    <source>
        <dbReference type="SAM" id="MobiDB-lite"/>
    </source>
</evidence>
<accession>A0A9E7HXB2</accession>
<protein>
    <submittedName>
        <fullName evidence="2">Uncharacterized protein</fullName>
    </submittedName>
</protein>
<dbReference type="PANTHER" id="PTHR36320:SF1">
    <property type="entry name" value="OS04G0611300 PROTEIN"/>
    <property type="match status" value="1"/>
</dbReference>
<feature type="region of interest" description="Disordered" evidence="1">
    <location>
        <begin position="1"/>
        <end position="25"/>
    </location>
</feature>
<evidence type="ECO:0000313" key="3">
    <source>
        <dbReference type="Proteomes" id="UP001055439"/>
    </source>
</evidence>
<keyword evidence="3" id="KW-1185">Reference proteome</keyword>
<sequence length="137" mass="15012">MPPTRKTVINTRAQMAKSLRSKRKKRLRTLRRGISEPFYEKKEAAKLAAQEAALAAPRLPVKSRVAADEPAAETSVAMDMEMADGGGASHDQCKSHLKPIGGIGKKKLKKKLKLKGKKQGKRKGKISKRKEPDLVSG</sequence>
<reference evidence="2" key="1">
    <citation type="submission" date="2022-05" db="EMBL/GenBank/DDBJ databases">
        <title>The Musa troglodytarum L. genome provides insights into the mechanism of non-climacteric behaviour and enrichment of carotenoids.</title>
        <authorList>
            <person name="Wang J."/>
        </authorList>
    </citation>
    <scope>NUCLEOTIDE SEQUENCE</scope>
    <source>
        <tissue evidence="2">Leaf</tissue>
    </source>
</reference>
<feature type="region of interest" description="Disordered" evidence="1">
    <location>
        <begin position="78"/>
        <end position="137"/>
    </location>
</feature>
<dbReference type="PANTHER" id="PTHR36320">
    <property type="entry name" value="OS04G0611300 PROTEIN"/>
    <property type="match status" value="1"/>
</dbReference>
<organism evidence="2 3">
    <name type="scientific">Musa troglodytarum</name>
    <name type="common">fe'i banana</name>
    <dbReference type="NCBI Taxonomy" id="320322"/>
    <lineage>
        <taxon>Eukaryota</taxon>
        <taxon>Viridiplantae</taxon>
        <taxon>Streptophyta</taxon>
        <taxon>Embryophyta</taxon>
        <taxon>Tracheophyta</taxon>
        <taxon>Spermatophyta</taxon>
        <taxon>Magnoliopsida</taxon>
        <taxon>Liliopsida</taxon>
        <taxon>Zingiberales</taxon>
        <taxon>Musaceae</taxon>
        <taxon>Musa</taxon>
    </lineage>
</organism>
<gene>
    <name evidence="2" type="ORF">MUK42_17659</name>
</gene>
<feature type="compositionally biased region" description="Basic residues" evidence="1">
    <location>
        <begin position="104"/>
        <end position="128"/>
    </location>
</feature>
<dbReference type="Proteomes" id="UP001055439">
    <property type="component" value="Chromosome 8"/>
</dbReference>
<evidence type="ECO:0000313" key="2">
    <source>
        <dbReference type="EMBL" id="URE37233.1"/>
    </source>
</evidence>
<name>A0A9E7HXB2_9LILI</name>
<dbReference type="EMBL" id="CP097510">
    <property type="protein sequence ID" value="URE37233.1"/>
    <property type="molecule type" value="Genomic_DNA"/>
</dbReference>